<evidence type="ECO:0000313" key="1">
    <source>
        <dbReference type="EMBL" id="KAF2549062.1"/>
    </source>
</evidence>
<comment type="caution">
    <text evidence="1">The sequence shown here is derived from an EMBL/GenBank/DDBJ whole genome shotgun (WGS) entry which is preliminary data.</text>
</comment>
<gene>
    <name evidence="1" type="ORF">F2Q70_00021204</name>
</gene>
<organism evidence="1">
    <name type="scientific">Brassica cretica</name>
    <name type="common">Mustard</name>
    <dbReference type="NCBI Taxonomy" id="69181"/>
    <lineage>
        <taxon>Eukaryota</taxon>
        <taxon>Viridiplantae</taxon>
        <taxon>Streptophyta</taxon>
        <taxon>Embryophyta</taxon>
        <taxon>Tracheophyta</taxon>
        <taxon>Spermatophyta</taxon>
        <taxon>Magnoliopsida</taxon>
        <taxon>eudicotyledons</taxon>
        <taxon>Gunneridae</taxon>
        <taxon>Pentapetalae</taxon>
        <taxon>rosids</taxon>
        <taxon>malvids</taxon>
        <taxon>Brassicales</taxon>
        <taxon>Brassicaceae</taxon>
        <taxon>Brassiceae</taxon>
        <taxon>Brassica</taxon>
    </lineage>
</organism>
<reference evidence="1" key="1">
    <citation type="submission" date="2019-12" db="EMBL/GenBank/DDBJ databases">
        <title>Genome sequencing and annotation of Brassica cretica.</title>
        <authorList>
            <person name="Studholme D.J."/>
            <person name="Sarris P.F."/>
        </authorList>
    </citation>
    <scope>NUCLEOTIDE SEQUENCE</scope>
    <source>
        <strain evidence="1">PFS-102/07</strain>
        <tissue evidence="1">Leaf</tissue>
    </source>
</reference>
<dbReference type="AlphaFoldDB" id="A0A8S9GYJ8"/>
<protein>
    <submittedName>
        <fullName evidence="1">Uncharacterized protein</fullName>
    </submittedName>
</protein>
<dbReference type="EMBL" id="QGKY02001925">
    <property type="protein sequence ID" value="KAF2549062.1"/>
    <property type="molecule type" value="Genomic_DNA"/>
</dbReference>
<sequence>MEMRYLFLNVSLSTRINGWKMNEDRTGLAGCVSLSRSMVFSRRFEGVSELPGNLLYGQEDPPDPLGVGAYKDVLDVFWMNAFWKAKAFILKPMKAASWLG</sequence>
<accession>A0A8S9GYJ8</accession>
<proteinExistence type="predicted"/>
<name>A0A8S9GYJ8_BRACR</name>